<evidence type="ECO:0000313" key="10">
    <source>
        <dbReference type="EMBL" id="EEI83765.1"/>
    </source>
</evidence>
<keyword evidence="7 8" id="KW-0066">ATP synthesis</keyword>
<dbReference type="InterPro" id="IPR024034">
    <property type="entry name" value="ATPase_F1/V1_b/a_C"/>
</dbReference>
<evidence type="ECO:0000256" key="4">
    <source>
        <dbReference type="ARBA" id="ARBA00022840"/>
    </source>
</evidence>
<evidence type="ECO:0000256" key="7">
    <source>
        <dbReference type="ARBA" id="ARBA00023310"/>
    </source>
</evidence>
<dbReference type="Pfam" id="PF00006">
    <property type="entry name" value="ATP-synt_ab"/>
    <property type="match status" value="1"/>
</dbReference>
<dbReference type="InterPro" id="IPR055190">
    <property type="entry name" value="ATP-synt_VA_C"/>
</dbReference>
<dbReference type="HOGENOM" id="CLU_008162_3_1_9"/>
<dbReference type="InterPro" id="IPR011053">
    <property type="entry name" value="Single_hybrid_motif"/>
</dbReference>
<keyword evidence="6 8" id="KW-0406">Ion transport</keyword>
<dbReference type="PROSITE" id="PS00152">
    <property type="entry name" value="ATPASE_ALPHA_BETA"/>
    <property type="match status" value="1"/>
</dbReference>
<proteinExistence type="inferred from homology"/>
<evidence type="ECO:0000256" key="8">
    <source>
        <dbReference type="HAMAP-Rule" id="MF_00309"/>
    </source>
</evidence>
<dbReference type="GO" id="GO:0042777">
    <property type="term" value="P:proton motive force-driven plasma membrane ATP synthesis"/>
    <property type="evidence" value="ECO:0007669"/>
    <property type="project" value="UniProtKB-UniRule"/>
</dbReference>
<dbReference type="SUPFAM" id="SSF47917">
    <property type="entry name" value="C-terminal domain of alpha and beta subunits of F1 ATP synthase"/>
    <property type="match status" value="1"/>
</dbReference>
<dbReference type="Gene3D" id="2.40.50.100">
    <property type="match status" value="1"/>
</dbReference>
<keyword evidence="2 8" id="KW-0813">Transport</keyword>
<evidence type="ECO:0000256" key="6">
    <source>
        <dbReference type="ARBA" id="ARBA00023065"/>
    </source>
</evidence>
<comment type="caution">
    <text evidence="10">The sequence shown here is derived from an EMBL/GenBank/DDBJ whole genome shotgun (WGS) entry which is preliminary data.</text>
</comment>
<feature type="domain" description="AAA+ ATPase" evidence="9">
    <location>
        <begin position="221"/>
        <end position="411"/>
    </location>
</feature>
<dbReference type="GO" id="GO:0005524">
    <property type="term" value="F:ATP binding"/>
    <property type="evidence" value="ECO:0007669"/>
    <property type="project" value="UniProtKB-UniRule"/>
</dbReference>
<protein>
    <recommendedName>
        <fullName evidence="8">V-type ATP synthase alpha chain</fullName>
        <ecNumber evidence="8">7.1.2.2</ecNumber>
    </recommendedName>
    <alternativeName>
        <fullName evidence="8">V-ATPase subunit A</fullName>
    </alternativeName>
</protein>
<dbReference type="eggNOG" id="COG1155">
    <property type="taxonomic scope" value="Bacteria"/>
</dbReference>
<dbReference type="Pfam" id="PF16886">
    <property type="entry name" value="ATP-synt_ab_Xtn"/>
    <property type="match status" value="1"/>
</dbReference>
<dbReference type="InterPro" id="IPR000194">
    <property type="entry name" value="ATPase_F1/V1/A1_a/bsu_nucl-bd"/>
</dbReference>
<dbReference type="GO" id="GO:0046961">
    <property type="term" value="F:proton-transporting ATPase activity, rotational mechanism"/>
    <property type="evidence" value="ECO:0007669"/>
    <property type="project" value="InterPro"/>
</dbReference>
<dbReference type="GO" id="GO:0045259">
    <property type="term" value="C:proton-transporting ATP synthase complex"/>
    <property type="evidence" value="ECO:0007669"/>
    <property type="project" value="UniProtKB-ARBA"/>
</dbReference>
<dbReference type="SUPFAM" id="SSF52540">
    <property type="entry name" value="P-loop containing nucleoside triphosphate hydrolases"/>
    <property type="match status" value="1"/>
</dbReference>
<dbReference type="InterPro" id="IPR027417">
    <property type="entry name" value="P-loop_NTPase"/>
</dbReference>
<dbReference type="PANTHER" id="PTHR43607:SF1">
    <property type="entry name" value="H(+)-TRANSPORTING TWO-SECTOR ATPASE"/>
    <property type="match status" value="1"/>
</dbReference>
<dbReference type="Gene3D" id="1.10.1140.10">
    <property type="entry name" value="Bovine Mitochondrial F1-atpase, Atp Synthase Beta Chain, Chain D, domain 3"/>
    <property type="match status" value="1"/>
</dbReference>
<dbReference type="SUPFAM" id="SSF50615">
    <property type="entry name" value="N-terminal domain of alpha and beta subunits of F1 ATP synthase"/>
    <property type="match status" value="1"/>
</dbReference>
<keyword evidence="4 8" id="KW-0067">ATP-binding</keyword>
<comment type="similarity">
    <text evidence="1 8">Belongs to the ATPase alpha/beta chains family.</text>
</comment>
<evidence type="ECO:0000256" key="3">
    <source>
        <dbReference type="ARBA" id="ARBA00022741"/>
    </source>
</evidence>
<sequence>MNPKIKTINGPVVIANNARDLTVREMVSVGELKLIGEVISLEGQEATIQVYEDTSGLKVNEDVIPTGRPLSVRLGPGMLGNMFDGIQRPLKNIMDKNGSFIPSGIGFENLDTEKLWDVKIVVKKGDKIKRGDIYATIKETETIEHRLMASVDGEVIDALPDSTYRLEDTIVKIQTEKKVVEEKLYQYWPVRNPRPVMANLPIEKLFETGQRVLDVFFPLAKGGTVAIPGGFGTGKTMLQHQLAQYSDVDIIIYIGCGERGNEMTQVLEEFPDLIDPNTGKGLMERTILIANTSNMPVAAREASIYTGITMAEYFRDMGYDVALMADSSSRWAEALREISGRLEEIPAEEGYPAYLGSRLSQFYERAGYFRNLNGSYGSVTLIGAVSPSGGDFSEPVTENTRRCVNVFLGLDRKLAYSRHYPAINWLTSYSNYIEKIRSYYEERLGRDIIAVRNELMNVLLEEDEVRSIMMLVGEDALSNSQKNILDVSGLIRNGFLQQNAYNDIDKYVPLEKQVKMLDIIYNYYIKSKEALKSGLSHKAIYDANLINEITQMKYNIKNDELDKFIELNSKINGHFVSIKEG</sequence>
<dbReference type="InterPro" id="IPR004100">
    <property type="entry name" value="ATPase_F1/V1/A1_a/bsu_N"/>
</dbReference>
<dbReference type="CDD" id="cd01134">
    <property type="entry name" value="V_A-ATPase_A"/>
    <property type="match status" value="1"/>
</dbReference>
<dbReference type="Pfam" id="PF22919">
    <property type="entry name" value="ATP-synt_VA_C"/>
    <property type="match status" value="1"/>
</dbReference>
<dbReference type="CDD" id="cd18111">
    <property type="entry name" value="ATP-synt_V_A-type_alpha_C"/>
    <property type="match status" value="1"/>
</dbReference>
<dbReference type="InterPro" id="IPR031686">
    <property type="entry name" value="ATP-synth_a_Xtn"/>
</dbReference>
<keyword evidence="3 8" id="KW-0547">Nucleotide-binding</keyword>
<dbReference type="Proteomes" id="UP000003744">
    <property type="component" value="Unassembled WGS sequence"/>
</dbReference>
<dbReference type="Gene3D" id="2.40.30.20">
    <property type="match status" value="1"/>
</dbReference>
<keyword evidence="5 8" id="KW-1278">Translocase</keyword>
<name>C2CFE6_9FIRM</name>
<dbReference type="InterPro" id="IPR036121">
    <property type="entry name" value="ATPase_F1/V1/A1_a/bsu_N_sf"/>
</dbReference>
<feature type="binding site" evidence="8">
    <location>
        <begin position="229"/>
        <end position="236"/>
    </location>
    <ligand>
        <name>ATP</name>
        <dbReference type="ChEBI" id="CHEBI:30616"/>
    </ligand>
</feature>
<organism evidence="10 11">
    <name type="scientific">Anaerococcus tetradius ATCC 35098</name>
    <dbReference type="NCBI Taxonomy" id="525255"/>
    <lineage>
        <taxon>Bacteria</taxon>
        <taxon>Bacillati</taxon>
        <taxon>Bacillota</taxon>
        <taxon>Tissierellia</taxon>
        <taxon>Tissierellales</taxon>
        <taxon>Peptoniphilaceae</taxon>
        <taxon>Anaerococcus</taxon>
    </lineage>
</organism>
<dbReference type="AlphaFoldDB" id="C2CFE6"/>
<dbReference type="EMBL" id="ACGC01000009">
    <property type="protein sequence ID" value="EEI83765.1"/>
    <property type="molecule type" value="Genomic_DNA"/>
</dbReference>
<dbReference type="GO" id="GO:0046933">
    <property type="term" value="F:proton-transporting ATP synthase activity, rotational mechanism"/>
    <property type="evidence" value="ECO:0007669"/>
    <property type="project" value="UniProtKB-UniRule"/>
</dbReference>
<reference evidence="10 11" key="1">
    <citation type="submission" date="2009-01" db="EMBL/GenBank/DDBJ databases">
        <authorList>
            <person name="Qin X."/>
            <person name="Bachman B."/>
            <person name="Battles P."/>
            <person name="Bell A."/>
            <person name="Bess C."/>
            <person name="Bickham C."/>
            <person name="Chaboub L."/>
            <person name="Chen D."/>
            <person name="Coyle M."/>
            <person name="Deiros D.R."/>
            <person name="Dinh H."/>
            <person name="Forbes L."/>
            <person name="Fowler G."/>
            <person name="Francisco L."/>
            <person name="Fu Q."/>
            <person name="Gubbala S."/>
            <person name="Hale W."/>
            <person name="Han Y."/>
            <person name="Hemphill L."/>
            <person name="Highlander S.K."/>
            <person name="Hirani K."/>
            <person name="Hogues M."/>
            <person name="Jackson L."/>
            <person name="Jakkamsetti A."/>
            <person name="Javaid M."/>
            <person name="Jiang H."/>
            <person name="Korchina V."/>
            <person name="Kovar C."/>
            <person name="Lara F."/>
            <person name="Lee S."/>
            <person name="Mata R."/>
            <person name="Mathew T."/>
            <person name="Moen C."/>
            <person name="Morales K."/>
            <person name="Munidasa M."/>
            <person name="Nazareth L."/>
            <person name="Ngo R."/>
            <person name="Nguyen L."/>
            <person name="Okwuonu G."/>
            <person name="Ongeri F."/>
            <person name="Patil S."/>
            <person name="Petrosino J."/>
            <person name="Pham C."/>
            <person name="Pham P."/>
            <person name="Pu L.-L."/>
            <person name="Puazo M."/>
            <person name="Raj R."/>
            <person name="Reid J."/>
            <person name="Rouhana J."/>
            <person name="Saada N."/>
            <person name="Shang Y."/>
            <person name="Simmons D."/>
            <person name="Thornton R."/>
            <person name="Warren J."/>
            <person name="Weissenberger G."/>
            <person name="Zhang J."/>
            <person name="Zhang L."/>
            <person name="Zhou C."/>
            <person name="Zhu D."/>
            <person name="Muzny D."/>
            <person name="Worley K."/>
            <person name="Gibbs R."/>
        </authorList>
    </citation>
    <scope>NUCLEOTIDE SEQUENCE [LARGE SCALE GENOMIC DNA]</scope>
    <source>
        <strain evidence="10 11">ATCC 35098</strain>
    </source>
</reference>
<dbReference type="Gene3D" id="3.40.50.300">
    <property type="entry name" value="P-loop containing nucleotide triphosphate hydrolases"/>
    <property type="match status" value="1"/>
</dbReference>
<evidence type="ECO:0000256" key="1">
    <source>
        <dbReference type="ARBA" id="ARBA00008936"/>
    </source>
</evidence>
<dbReference type="Pfam" id="PF02874">
    <property type="entry name" value="ATP-synt_ab_N"/>
    <property type="match status" value="1"/>
</dbReference>
<comment type="function">
    <text evidence="8">Produces ATP from ADP in the presence of a proton gradient across the membrane. The V-type alpha chain is a catalytic subunit.</text>
</comment>
<dbReference type="SMART" id="SM00382">
    <property type="entry name" value="AAA"/>
    <property type="match status" value="1"/>
</dbReference>
<gene>
    <name evidence="8" type="primary">atpA</name>
    <name evidence="10" type="ORF">HMPREF0077_0206</name>
</gene>
<comment type="catalytic activity">
    <reaction evidence="8">
        <text>ATP + H2O + 4 H(+)(in) = ADP + phosphate + 5 H(+)(out)</text>
        <dbReference type="Rhea" id="RHEA:57720"/>
        <dbReference type="ChEBI" id="CHEBI:15377"/>
        <dbReference type="ChEBI" id="CHEBI:15378"/>
        <dbReference type="ChEBI" id="CHEBI:30616"/>
        <dbReference type="ChEBI" id="CHEBI:43474"/>
        <dbReference type="ChEBI" id="CHEBI:456216"/>
        <dbReference type="EC" id="7.1.2.2"/>
    </reaction>
</comment>
<dbReference type="InterPro" id="IPR022878">
    <property type="entry name" value="V-ATPase_asu"/>
</dbReference>
<dbReference type="RefSeq" id="WP_004835902.1">
    <property type="nucleotide sequence ID" value="NZ_GG666295.1"/>
</dbReference>
<keyword evidence="8" id="KW-0375">Hydrogen ion transport</keyword>
<evidence type="ECO:0000256" key="2">
    <source>
        <dbReference type="ARBA" id="ARBA00022448"/>
    </source>
</evidence>
<evidence type="ECO:0000313" key="11">
    <source>
        <dbReference type="Proteomes" id="UP000003744"/>
    </source>
</evidence>
<accession>C2CFE6</accession>
<dbReference type="PANTHER" id="PTHR43607">
    <property type="entry name" value="V-TYPE PROTON ATPASE CATALYTIC SUBUNIT A"/>
    <property type="match status" value="1"/>
</dbReference>
<dbReference type="InterPro" id="IPR023366">
    <property type="entry name" value="ATP_synth_asu-like_sf"/>
</dbReference>
<dbReference type="EC" id="7.1.2.2" evidence="8"/>
<dbReference type="SUPFAM" id="SSF51230">
    <property type="entry name" value="Single hybrid motif"/>
    <property type="match status" value="1"/>
</dbReference>
<dbReference type="NCBIfam" id="NF003220">
    <property type="entry name" value="PRK04192.1"/>
    <property type="match status" value="1"/>
</dbReference>
<evidence type="ECO:0000259" key="9">
    <source>
        <dbReference type="SMART" id="SM00382"/>
    </source>
</evidence>
<dbReference type="HAMAP" id="MF_00309">
    <property type="entry name" value="ATP_synth_A_arch"/>
    <property type="match status" value="1"/>
</dbReference>
<evidence type="ECO:0000256" key="5">
    <source>
        <dbReference type="ARBA" id="ARBA00022967"/>
    </source>
</evidence>
<dbReference type="InterPro" id="IPR020003">
    <property type="entry name" value="ATPase_a/bsu_AS"/>
</dbReference>
<dbReference type="InterPro" id="IPR003593">
    <property type="entry name" value="AAA+_ATPase"/>
</dbReference>